<protein>
    <submittedName>
        <fullName evidence="1">Uncharacterized protein</fullName>
    </submittedName>
</protein>
<evidence type="ECO:0000313" key="2">
    <source>
        <dbReference type="Proteomes" id="UP000031972"/>
    </source>
</evidence>
<organism evidence="1 2">
    <name type="scientific">Jeotgalibacillus campisalis</name>
    <dbReference type="NCBI Taxonomy" id="220754"/>
    <lineage>
        <taxon>Bacteria</taxon>
        <taxon>Bacillati</taxon>
        <taxon>Bacillota</taxon>
        <taxon>Bacilli</taxon>
        <taxon>Bacillales</taxon>
        <taxon>Caryophanaceae</taxon>
        <taxon>Jeotgalibacillus</taxon>
    </lineage>
</organism>
<reference evidence="1 2" key="1">
    <citation type="submission" date="2015-01" db="EMBL/GenBank/DDBJ databases">
        <title>Jeotgalibacillus campisalis genome sequencing.</title>
        <authorList>
            <person name="Goh K.M."/>
            <person name="Chan K.-G."/>
            <person name="Yaakop A.S."/>
            <person name="Ee R."/>
            <person name="Gan H.M."/>
            <person name="Chan C.S."/>
        </authorList>
    </citation>
    <scope>NUCLEOTIDE SEQUENCE [LARGE SCALE GENOMIC DNA]</scope>
    <source>
        <strain evidence="1 2">SF-57</strain>
    </source>
</reference>
<evidence type="ECO:0000313" key="1">
    <source>
        <dbReference type="EMBL" id="KIL47849.1"/>
    </source>
</evidence>
<sequence>MKGRGIGLHSEPLYFLTKSCAERANQLMENHKKLDPGV</sequence>
<proteinExistence type="predicted"/>
<dbReference type="EMBL" id="JXRR01000014">
    <property type="protein sequence ID" value="KIL47849.1"/>
    <property type="molecule type" value="Genomic_DNA"/>
</dbReference>
<dbReference type="Proteomes" id="UP000031972">
    <property type="component" value="Unassembled WGS sequence"/>
</dbReference>
<accession>A0A0C2S1C1</accession>
<gene>
    <name evidence="1" type="ORF">KR50_20160</name>
</gene>
<keyword evidence="2" id="KW-1185">Reference proteome</keyword>
<comment type="caution">
    <text evidence="1">The sequence shown here is derived from an EMBL/GenBank/DDBJ whole genome shotgun (WGS) entry which is preliminary data.</text>
</comment>
<dbReference type="PATRIC" id="fig|220754.4.peg.2037"/>
<name>A0A0C2S1C1_9BACL</name>
<dbReference type="AlphaFoldDB" id="A0A0C2S1C1"/>